<dbReference type="Proteomes" id="UP000618240">
    <property type="component" value="Unassembled WGS sequence"/>
</dbReference>
<gene>
    <name evidence="1" type="ORF">JI747_004405</name>
</gene>
<evidence type="ECO:0000313" key="1">
    <source>
        <dbReference type="EMBL" id="MCA6066409.1"/>
    </source>
</evidence>
<sequence>MVLNDSVPLFDDEVSRKWNGKRIHYREEGSIEKTKIYKDRKLISTK</sequence>
<dbReference type="RefSeq" id="WP_225686555.1">
    <property type="nucleotide sequence ID" value="NZ_JAERSE020000001.1"/>
</dbReference>
<keyword evidence="2" id="KW-1185">Reference proteome</keyword>
<evidence type="ECO:0000313" key="2">
    <source>
        <dbReference type="Proteomes" id="UP000618240"/>
    </source>
</evidence>
<accession>A0ABS7ZXG3</accession>
<proteinExistence type="predicted"/>
<comment type="caution">
    <text evidence="1">The sequence shown here is derived from an EMBL/GenBank/DDBJ whole genome shotgun (WGS) entry which is preliminary data.</text>
</comment>
<reference evidence="1 2" key="1">
    <citation type="submission" date="2021-09" db="EMBL/GenBank/DDBJ databases">
        <title>Genome sequencing and assembly of Chryseobacterium sp. RG1.</title>
        <authorList>
            <person name="Chhetri G."/>
        </authorList>
    </citation>
    <scope>NUCLEOTIDE SEQUENCE [LARGE SCALE GENOMIC DNA]</scope>
    <source>
        <strain evidence="1 2">RG1</strain>
    </source>
</reference>
<protein>
    <submittedName>
        <fullName evidence="1">Uncharacterized protein</fullName>
    </submittedName>
</protein>
<name>A0ABS7ZXG3_9FLAO</name>
<organism evidence="1 2">
    <name type="scientific">Chryseobacterium tagetis</name>
    <dbReference type="NCBI Taxonomy" id="2801334"/>
    <lineage>
        <taxon>Bacteria</taxon>
        <taxon>Pseudomonadati</taxon>
        <taxon>Bacteroidota</taxon>
        <taxon>Flavobacteriia</taxon>
        <taxon>Flavobacteriales</taxon>
        <taxon>Weeksellaceae</taxon>
        <taxon>Chryseobacterium group</taxon>
        <taxon>Chryseobacterium</taxon>
    </lineage>
</organism>
<dbReference type="EMBL" id="JAERSE020000001">
    <property type="protein sequence ID" value="MCA6066409.1"/>
    <property type="molecule type" value="Genomic_DNA"/>
</dbReference>